<reference evidence="1 2" key="1">
    <citation type="journal article" date="2023" name="Plants (Basel)">
        <title>Bridging the Gap: Combining Genomics and Transcriptomics Approaches to Understand Stylosanthes scabra, an Orphan Legume from the Brazilian Caatinga.</title>
        <authorList>
            <person name="Ferreira-Neto J.R.C."/>
            <person name="da Silva M.D."/>
            <person name="Binneck E."/>
            <person name="de Melo N.F."/>
            <person name="da Silva R.H."/>
            <person name="de Melo A.L.T.M."/>
            <person name="Pandolfi V."/>
            <person name="Bustamante F.O."/>
            <person name="Brasileiro-Vidal A.C."/>
            <person name="Benko-Iseppon A.M."/>
        </authorList>
    </citation>
    <scope>NUCLEOTIDE SEQUENCE [LARGE SCALE GENOMIC DNA]</scope>
    <source>
        <tissue evidence="1">Leaves</tissue>
    </source>
</reference>
<proteinExistence type="predicted"/>
<feature type="non-terminal residue" evidence="1">
    <location>
        <position position="54"/>
    </location>
</feature>
<accession>A0ABU6XK73</accession>
<comment type="caution">
    <text evidence="1">The sequence shown here is derived from an EMBL/GenBank/DDBJ whole genome shotgun (WGS) entry which is preliminary data.</text>
</comment>
<gene>
    <name evidence="1" type="ORF">PIB30_055942</name>
</gene>
<dbReference type="Proteomes" id="UP001341840">
    <property type="component" value="Unassembled WGS sequence"/>
</dbReference>
<protein>
    <submittedName>
        <fullName evidence="1">Uncharacterized protein</fullName>
    </submittedName>
</protein>
<keyword evidence="2" id="KW-1185">Reference proteome</keyword>
<dbReference type="EMBL" id="JASCZI010211890">
    <property type="protein sequence ID" value="MED6197383.1"/>
    <property type="molecule type" value="Genomic_DNA"/>
</dbReference>
<organism evidence="1 2">
    <name type="scientific">Stylosanthes scabra</name>
    <dbReference type="NCBI Taxonomy" id="79078"/>
    <lineage>
        <taxon>Eukaryota</taxon>
        <taxon>Viridiplantae</taxon>
        <taxon>Streptophyta</taxon>
        <taxon>Embryophyta</taxon>
        <taxon>Tracheophyta</taxon>
        <taxon>Spermatophyta</taxon>
        <taxon>Magnoliopsida</taxon>
        <taxon>eudicotyledons</taxon>
        <taxon>Gunneridae</taxon>
        <taxon>Pentapetalae</taxon>
        <taxon>rosids</taxon>
        <taxon>fabids</taxon>
        <taxon>Fabales</taxon>
        <taxon>Fabaceae</taxon>
        <taxon>Papilionoideae</taxon>
        <taxon>50 kb inversion clade</taxon>
        <taxon>dalbergioids sensu lato</taxon>
        <taxon>Dalbergieae</taxon>
        <taxon>Pterocarpus clade</taxon>
        <taxon>Stylosanthes</taxon>
    </lineage>
</organism>
<evidence type="ECO:0000313" key="1">
    <source>
        <dbReference type="EMBL" id="MED6197383.1"/>
    </source>
</evidence>
<evidence type="ECO:0000313" key="2">
    <source>
        <dbReference type="Proteomes" id="UP001341840"/>
    </source>
</evidence>
<sequence length="54" mass="6131">MLLAEKFDWIYSIICGLSNVKIAPTTLYEDNTACIAQLKSGYIKDQLMFNRSAQ</sequence>
<name>A0ABU6XK73_9FABA</name>